<dbReference type="EMBL" id="GBRH01276042">
    <property type="protein sequence ID" value="JAD21853.1"/>
    <property type="molecule type" value="Transcribed_RNA"/>
</dbReference>
<evidence type="ECO:0000313" key="1">
    <source>
        <dbReference type="EMBL" id="JAD21853.1"/>
    </source>
</evidence>
<reference evidence="1" key="1">
    <citation type="submission" date="2014-09" db="EMBL/GenBank/DDBJ databases">
        <authorList>
            <person name="Magalhaes I.L.F."/>
            <person name="Oliveira U."/>
            <person name="Santos F.R."/>
            <person name="Vidigal T.H.D.A."/>
            <person name="Brescovit A.D."/>
            <person name="Santos A.J."/>
        </authorList>
    </citation>
    <scope>NUCLEOTIDE SEQUENCE</scope>
    <source>
        <tissue evidence="1">Shoot tissue taken approximately 20 cm above the soil surface</tissue>
    </source>
</reference>
<organism evidence="1">
    <name type="scientific">Arundo donax</name>
    <name type="common">Giant reed</name>
    <name type="synonym">Donax arundinaceus</name>
    <dbReference type="NCBI Taxonomy" id="35708"/>
    <lineage>
        <taxon>Eukaryota</taxon>
        <taxon>Viridiplantae</taxon>
        <taxon>Streptophyta</taxon>
        <taxon>Embryophyta</taxon>
        <taxon>Tracheophyta</taxon>
        <taxon>Spermatophyta</taxon>
        <taxon>Magnoliopsida</taxon>
        <taxon>Liliopsida</taxon>
        <taxon>Poales</taxon>
        <taxon>Poaceae</taxon>
        <taxon>PACMAD clade</taxon>
        <taxon>Arundinoideae</taxon>
        <taxon>Arundineae</taxon>
        <taxon>Arundo</taxon>
    </lineage>
</organism>
<dbReference type="AlphaFoldDB" id="A0A0A8Y970"/>
<protein>
    <submittedName>
        <fullName evidence="1">Uncharacterized protein</fullName>
    </submittedName>
</protein>
<name>A0A0A8Y970_ARUDO</name>
<reference evidence="1" key="2">
    <citation type="journal article" date="2015" name="Data Brief">
        <title>Shoot transcriptome of the giant reed, Arundo donax.</title>
        <authorList>
            <person name="Barrero R.A."/>
            <person name="Guerrero F.D."/>
            <person name="Moolhuijzen P."/>
            <person name="Goolsby J.A."/>
            <person name="Tidwell J."/>
            <person name="Bellgard S.E."/>
            <person name="Bellgard M.I."/>
        </authorList>
    </citation>
    <scope>NUCLEOTIDE SEQUENCE</scope>
    <source>
        <tissue evidence="1">Shoot tissue taken approximately 20 cm above the soil surface</tissue>
    </source>
</reference>
<sequence>MMTELGYGNTSKYLSNYYLVWKFTHGMITDSNIRKNIYPQA</sequence>
<accession>A0A0A8Y970</accession>
<proteinExistence type="predicted"/>